<dbReference type="CDD" id="cd18989">
    <property type="entry name" value="LGIC_ECD_cation"/>
    <property type="match status" value="1"/>
</dbReference>
<dbReference type="Gene3D" id="2.70.170.10">
    <property type="entry name" value="Neurotransmitter-gated ion-channel ligand-binding domain"/>
    <property type="match status" value="1"/>
</dbReference>
<feature type="signal peptide" evidence="5">
    <location>
        <begin position="1"/>
        <end position="20"/>
    </location>
</feature>
<dbReference type="GO" id="GO:0005230">
    <property type="term" value="F:extracellular ligand-gated monoatomic ion channel activity"/>
    <property type="evidence" value="ECO:0007669"/>
    <property type="project" value="InterPro"/>
</dbReference>
<evidence type="ECO:0000259" key="7">
    <source>
        <dbReference type="Pfam" id="PF02931"/>
    </source>
</evidence>
<sequence length="466" mass="53001">MAYFWLGLTVTLAFVQCTFGGFTIEDETRLRNDKLNSYNRAVRPSNPTNILLSFQLTAISGVDLKNQQFSVTGWWSMHWSDSRLEWNQSQYNNIPVIQIFEDRIWTPTVVVDNSVDDLSAVDEDTIPLRVDSRGTVNWNPPGLHTVNCEMDITHFPFDTQVCALQITSFGYTLQELDLYVYGDGINLNYYSGDGEWDMLSNWSERDTYTEGRYSYARVYYYFKLERKPLYYGLNMVLPVLVTAVLTVFVFLLPAESGEKIGYCLTVLLAFMVILTLIAGDLPTTASNTSLLELYIAVVLIMGALSVVLSIYVLEIYHRPDDILMSDFVRSLTLLGTRINCYDNSACCLRKRVEPEENLGETENRYKFYNGRNVYHDRSFNGNDTIATSDKVSRKETPPSQKPQLPRKHTALNLRPVTDQSTPEDVSRGGEITWKTVSIVMDGFLLRLYVLLLTVASAVFLTLLVTG</sequence>
<accession>A0AAV4CGK3</accession>
<dbReference type="InterPro" id="IPR036734">
    <property type="entry name" value="Neur_chan_lig-bd_sf"/>
</dbReference>
<keyword evidence="5" id="KW-0813">Transport</keyword>
<feature type="transmembrane region" description="Helical" evidence="5">
    <location>
        <begin position="260"/>
        <end position="281"/>
    </location>
</feature>
<dbReference type="GO" id="GO:0016020">
    <property type="term" value="C:membrane"/>
    <property type="evidence" value="ECO:0007669"/>
    <property type="project" value="UniProtKB-SubCell"/>
</dbReference>
<dbReference type="InterPro" id="IPR038050">
    <property type="entry name" value="Neuro_actylchol_rec"/>
</dbReference>
<dbReference type="SUPFAM" id="SSF90112">
    <property type="entry name" value="Neurotransmitter-gated ion-channel transmembrane pore"/>
    <property type="match status" value="1"/>
</dbReference>
<keyword evidence="5" id="KW-0407">Ion channel</keyword>
<feature type="compositionally biased region" description="Polar residues" evidence="6">
    <location>
        <begin position="379"/>
        <end position="389"/>
    </location>
</feature>
<dbReference type="FunFam" id="2.70.170.10:FF:000028">
    <property type="entry name" value="AcetylCholine Receptor"/>
    <property type="match status" value="1"/>
</dbReference>
<dbReference type="CDD" id="cd19051">
    <property type="entry name" value="LGIC_TM_cation"/>
    <property type="match status" value="1"/>
</dbReference>
<feature type="domain" description="Neurotransmitter-gated ion-channel transmembrane" evidence="8">
    <location>
        <begin position="236"/>
        <end position="457"/>
    </location>
</feature>
<feature type="chain" id="PRO_5043110977" evidence="5">
    <location>
        <begin position="21"/>
        <end position="466"/>
    </location>
</feature>
<dbReference type="Proteomes" id="UP000735302">
    <property type="component" value="Unassembled WGS sequence"/>
</dbReference>
<dbReference type="Gene3D" id="1.20.58.390">
    <property type="entry name" value="Neurotransmitter-gated ion-channel transmembrane domain"/>
    <property type="match status" value="1"/>
</dbReference>
<feature type="region of interest" description="Disordered" evidence="6">
    <location>
        <begin position="378"/>
        <end position="426"/>
    </location>
</feature>
<comment type="caution">
    <text evidence="9">The sequence shown here is derived from an EMBL/GenBank/DDBJ whole genome shotgun (WGS) entry which is preliminary data.</text>
</comment>
<evidence type="ECO:0000256" key="6">
    <source>
        <dbReference type="SAM" id="MobiDB-lite"/>
    </source>
</evidence>
<feature type="transmembrane region" description="Helical" evidence="5">
    <location>
        <begin position="443"/>
        <end position="464"/>
    </location>
</feature>
<protein>
    <submittedName>
        <fullName evidence="9">Neuronal acetylcholine receptor subunit alpha-3</fullName>
    </submittedName>
</protein>
<comment type="subcellular location">
    <subcellularLocation>
        <location evidence="1">Membrane</location>
        <topology evidence="1">Multi-pass membrane protein</topology>
    </subcellularLocation>
</comment>
<keyword evidence="9" id="KW-0675">Receptor</keyword>
<feature type="domain" description="Neurotransmitter-gated ion-channel ligand-binding" evidence="7">
    <location>
        <begin position="27"/>
        <end position="228"/>
    </location>
</feature>
<evidence type="ECO:0000313" key="10">
    <source>
        <dbReference type="Proteomes" id="UP000735302"/>
    </source>
</evidence>
<keyword evidence="5" id="KW-0406">Ion transport</keyword>
<organism evidence="9 10">
    <name type="scientific">Plakobranchus ocellatus</name>
    <dbReference type="NCBI Taxonomy" id="259542"/>
    <lineage>
        <taxon>Eukaryota</taxon>
        <taxon>Metazoa</taxon>
        <taxon>Spiralia</taxon>
        <taxon>Lophotrochozoa</taxon>
        <taxon>Mollusca</taxon>
        <taxon>Gastropoda</taxon>
        <taxon>Heterobranchia</taxon>
        <taxon>Euthyneura</taxon>
        <taxon>Panpulmonata</taxon>
        <taxon>Sacoglossa</taxon>
        <taxon>Placobranchoidea</taxon>
        <taxon>Plakobranchidae</taxon>
        <taxon>Plakobranchus</taxon>
    </lineage>
</organism>
<dbReference type="AlphaFoldDB" id="A0AAV4CGK3"/>
<reference evidence="9 10" key="1">
    <citation type="journal article" date="2021" name="Elife">
        <title>Chloroplast acquisition without the gene transfer in kleptoplastic sea slugs, Plakobranchus ocellatus.</title>
        <authorList>
            <person name="Maeda T."/>
            <person name="Takahashi S."/>
            <person name="Yoshida T."/>
            <person name="Shimamura S."/>
            <person name="Takaki Y."/>
            <person name="Nagai Y."/>
            <person name="Toyoda A."/>
            <person name="Suzuki Y."/>
            <person name="Arimoto A."/>
            <person name="Ishii H."/>
            <person name="Satoh N."/>
            <person name="Nishiyama T."/>
            <person name="Hasebe M."/>
            <person name="Maruyama T."/>
            <person name="Minagawa J."/>
            <person name="Obokata J."/>
            <person name="Shigenobu S."/>
        </authorList>
    </citation>
    <scope>NUCLEOTIDE SEQUENCE [LARGE SCALE GENOMIC DNA]</scope>
</reference>
<dbReference type="Pfam" id="PF02931">
    <property type="entry name" value="Neur_chan_LBD"/>
    <property type="match status" value="1"/>
</dbReference>
<evidence type="ECO:0000256" key="3">
    <source>
        <dbReference type="ARBA" id="ARBA00022989"/>
    </source>
</evidence>
<keyword evidence="4 5" id="KW-0472">Membrane</keyword>
<dbReference type="PANTHER" id="PTHR18945">
    <property type="entry name" value="NEUROTRANSMITTER GATED ION CHANNEL"/>
    <property type="match status" value="1"/>
</dbReference>
<feature type="transmembrane region" description="Helical" evidence="5">
    <location>
        <begin position="229"/>
        <end position="253"/>
    </location>
</feature>
<dbReference type="Pfam" id="PF02932">
    <property type="entry name" value="Neur_chan_memb"/>
    <property type="match status" value="1"/>
</dbReference>
<gene>
    <name evidence="9" type="ORF">PoB_005663800</name>
</gene>
<evidence type="ECO:0000256" key="4">
    <source>
        <dbReference type="ARBA" id="ARBA00023136"/>
    </source>
</evidence>
<dbReference type="InterPro" id="IPR006029">
    <property type="entry name" value="Neurotrans-gated_channel_TM"/>
</dbReference>
<dbReference type="InterPro" id="IPR006201">
    <property type="entry name" value="Neur_channel"/>
</dbReference>
<proteinExistence type="inferred from homology"/>
<keyword evidence="5" id="KW-0732">Signal</keyword>
<name>A0AAV4CGK3_9GAST</name>
<dbReference type="PROSITE" id="PS00236">
    <property type="entry name" value="NEUROTR_ION_CHANNEL"/>
    <property type="match status" value="1"/>
</dbReference>
<dbReference type="InterPro" id="IPR006202">
    <property type="entry name" value="Neur_chan_lig-bd"/>
</dbReference>
<evidence type="ECO:0000313" key="9">
    <source>
        <dbReference type="EMBL" id="GFO30133.1"/>
    </source>
</evidence>
<dbReference type="GO" id="GO:0004888">
    <property type="term" value="F:transmembrane signaling receptor activity"/>
    <property type="evidence" value="ECO:0007669"/>
    <property type="project" value="InterPro"/>
</dbReference>
<feature type="transmembrane region" description="Helical" evidence="5">
    <location>
        <begin position="293"/>
        <end position="313"/>
    </location>
</feature>
<keyword evidence="2 5" id="KW-0812">Transmembrane</keyword>
<dbReference type="InterPro" id="IPR018000">
    <property type="entry name" value="Neurotransmitter_ion_chnl_CS"/>
</dbReference>
<dbReference type="SUPFAM" id="SSF63712">
    <property type="entry name" value="Nicotinic receptor ligand binding domain-like"/>
    <property type="match status" value="1"/>
</dbReference>
<evidence type="ECO:0000259" key="8">
    <source>
        <dbReference type="Pfam" id="PF02932"/>
    </source>
</evidence>
<keyword evidence="3 5" id="KW-1133">Transmembrane helix</keyword>
<evidence type="ECO:0000256" key="1">
    <source>
        <dbReference type="ARBA" id="ARBA00004141"/>
    </source>
</evidence>
<evidence type="ECO:0000256" key="5">
    <source>
        <dbReference type="RuleBase" id="RU000687"/>
    </source>
</evidence>
<dbReference type="InterPro" id="IPR036719">
    <property type="entry name" value="Neuro-gated_channel_TM_sf"/>
</dbReference>
<evidence type="ECO:0000256" key="2">
    <source>
        <dbReference type="ARBA" id="ARBA00022692"/>
    </source>
</evidence>
<dbReference type="PRINTS" id="PR00252">
    <property type="entry name" value="NRIONCHANNEL"/>
</dbReference>
<comment type="similarity">
    <text evidence="5">Belongs to the ligand-gated ion channel (TC 1.A.9) family.</text>
</comment>
<keyword evidence="10" id="KW-1185">Reference proteome</keyword>
<dbReference type="EMBL" id="BLXT01006225">
    <property type="protein sequence ID" value="GFO30133.1"/>
    <property type="molecule type" value="Genomic_DNA"/>
</dbReference>